<keyword evidence="3" id="KW-1185">Reference proteome</keyword>
<dbReference type="PANTHER" id="PTHR34846:SF10">
    <property type="entry name" value="CYTOPLASMIC PROTEIN"/>
    <property type="match status" value="1"/>
</dbReference>
<evidence type="ECO:0000313" key="3">
    <source>
        <dbReference type="Proteomes" id="UP000094936"/>
    </source>
</evidence>
<evidence type="ECO:0000259" key="1">
    <source>
        <dbReference type="Pfam" id="PF02627"/>
    </source>
</evidence>
<keyword evidence="2" id="KW-0575">Peroxidase</keyword>
<dbReference type="SUPFAM" id="SSF69118">
    <property type="entry name" value="AhpD-like"/>
    <property type="match status" value="1"/>
</dbReference>
<dbReference type="STRING" id="1080227.A8L45_11590"/>
<organism evidence="2 3">
    <name type="scientific">Veronia pacifica</name>
    <dbReference type="NCBI Taxonomy" id="1080227"/>
    <lineage>
        <taxon>Bacteria</taxon>
        <taxon>Pseudomonadati</taxon>
        <taxon>Pseudomonadota</taxon>
        <taxon>Gammaproteobacteria</taxon>
        <taxon>Vibrionales</taxon>
        <taxon>Vibrionaceae</taxon>
        <taxon>Veronia</taxon>
    </lineage>
</organism>
<dbReference type="InterPro" id="IPR003779">
    <property type="entry name" value="CMD-like"/>
</dbReference>
<dbReference type="Gene3D" id="1.20.1290.10">
    <property type="entry name" value="AhpD-like"/>
    <property type="match status" value="1"/>
</dbReference>
<dbReference type="RefSeq" id="WP_068902410.1">
    <property type="nucleotide sequence ID" value="NZ_JBHUIF010000002.1"/>
</dbReference>
<reference evidence="2 3" key="1">
    <citation type="submission" date="2016-05" db="EMBL/GenBank/DDBJ databases">
        <title>Genomic Taxonomy of the Vibrionaceae.</title>
        <authorList>
            <person name="Gomez-Gil B."/>
            <person name="Enciso-Ibarra J."/>
        </authorList>
    </citation>
    <scope>NUCLEOTIDE SEQUENCE [LARGE SCALE GENOMIC DNA]</scope>
    <source>
        <strain evidence="2 3">CAIM 1920</strain>
    </source>
</reference>
<dbReference type="AlphaFoldDB" id="A0A1C3EIP0"/>
<dbReference type="InterPro" id="IPR029032">
    <property type="entry name" value="AhpD-like"/>
</dbReference>
<dbReference type="OrthoDB" id="9801997at2"/>
<sequence>MQKRLSYIDIAPKAINILFTQEAYFHEQFRQSDTMNMTIWELVKLRVSQINQCAFCIDMHSKDALKLGERPERIWGLSAWKDMQFYSEAEHVALGWAELLTSGLPVDDETYQLTLNTFGDKAMVNLTISINAINSWNRIVKAFKPLVGVYQPK</sequence>
<dbReference type="Pfam" id="PF02627">
    <property type="entry name" value="CMD"/>
    <property type="match status" value="1"/>
</dbReference>
<dbReference type="NCBIfam" id="TIGR00778">
    <property type="entry name" value="ahpD_dom"/>
    <property type="match status" value="1"/>
</dbReference>
<name>A0A1C3EIP0_9GAMM</name>
<evidence type="ECO:0000313" key="2">
    <source>
        <dbReference type="EMBL" id="ODA33079.1"/>
    </source>
</evidence>
<accession>A0A1C3EIP0</accession>
<proteinExistence type="predicted"/>
<keyword evidence="2" id="KW-0560">Oxidoreductase</keyword>
<dbReference type="InterPro" id="IPR004675">
    <property type="entry name" value="AhpD_core"/>
</dbReference>
<dbReference type="Proteomes" id="UP000094936">
    <property type="component" value="Unassembled WGS sequence"/>
</dbReference>
<protein>
    <submittedName>
        <fullName evidence="2">Alkylhydroperoxidase</fullName>
    </submittedName>
</protein>
<dbReference type="PANTHER" id="PTHR34846">
    <property type="entry name" value="4-CARBOXYMUCONOLACTONE DECARBOXYLASE FAMILY PROTEIN (AFU_ORTHOLOGUE AFUA_6G11590)"/>
    <property type="match status" value="1"/>
</dbReference>
<feature type="domain" description="Carboxymuconolactone decarboxylase-like" evidence="1">
    <location>
        <begin position="41"/>
        <end position="98"/>
    </location>
</feature>
<comment type="caution">
    <text evidence="2">The sequence shown here is derived from an EMBL/GenBank/DDBJ whole genome shotgun (WGS) entry which is preliminary data.</text>
</comment>
<dbReference type="EMBL" id="LYBM01000019">
    <property type="protein sequence ID" value="ODA33079.1"/>
    <property type="molecule type" value="Genomic_DNA"/>
</dbReference>
<gene>
    <name evidence="2" type="ORF">A8L45_11590</name>
</gene>
<dbReference type="GO" id="GO:0051920">
    <property type="term" value="F:peroxiredoxin activity"/>
    <property type="evidence" value="ECO:0007669"/>
    <property type="project" value="InterPro"/>
</dbReference>